<dbReference type="PANTHER" id="PTHR10666">
    <property type="entry name" value="UBIQUITIN"/>
    <property type="match status" value="1"/>
</dbReference>
<evidence type="ECO:0000313" key="4">
    <source>
        <dbReference type="Proteomes" id="UP000256964"/>
    </source>
</evidence>
<feature type="domain" description="Ubiquitin-like" evidence="2">
    <location>
        <begin position="168"/>
        <end position="243"/>
    </location>
</feature>
<dbReference type="OrthoDB" id="2746623at2759"/>
<dbReference type="InterPro" id="IPR050158">
    <property type="entry name" value="Ubiquitin_ubiquitin-like"/>
</dbReference>
<proteinExistence type="predicted"/>
<dbReference type="Pfam" id="PF00240">
    <property type="entry name" value="ubiquitin"/>
    <property type="match status" value="1"/>
</dbReference>
<evidence type="ECO:0000256" key="1">
    <source>
        <dbReference type="SAM" id="MobiDB-lite"/>
    </source>
</evidence>
<evidence type="ECO:0000259" key="2">
    <source>
        <dbReference type="PROSITE" id="PS50053"/>
    </source>
</evidence>
<dbReference type="InterPro" id="IPR000626">
    <property type="entry name" value="Ubiquitin-like_dom"/>
</dbReference>
<keyword evidence="4" id="KW-1185">Reference proteome</keyword>
<feature type="compositionally biased region" description="Polar residues" evidence="1">
    <location>
        <begin position="120"/>
        <end position="136"/>
    </location>
</feature>
<dbReference type="InterPro" id="IPR029071">
    <property type="entry name" value="Ubiquitin-like_domsf"/>
</dbReference>
<name>A0A371DWS8_9APHY</name>
<dbReference type="Proteomes" id="UP000256964">
    <property type="component" value="Unassembled WGS sequence"/>
</dbReference>
<dbReference type="SUPFAM" id="SSF54236">
    <property type="entry name" value="Ubiquitin-like"/>
    <property type="match status" value="1"/>
</dbReference>
<dbReference type="EMBL" id="KZ857379">
    <property type="protein sequence ID" value="RDX57007.1"/>
    <property type="molecule type" value="Genomic_DNA"/>
</dbReference>
<dbReference type="InterPro" id="IPR019956">
    <property type="entry name" value="Ubiquitin_dom"/>
</dbReference>
<dbReference type="AlphaFoldDB" id="A0A371DWS8"/>
<sequence length="484" mass="53888">MSAGPVIIRVKWKSRTAGFESTDIEEIVQKACVHFRLLSHDHDYILLGNVHGTELELTDDMLKYLPNMATVTLSRVPRVCDSDEDTPSLDLEMSNQSVHAPPLNASRSAGMNIIRRTGSRRTQSSAQRAPSMQVSVGSAKGYRHMPGVGSIPLSWRKRESVAPYAGGMTVNIKLTDGQTLTVPTESNETIEDLKDRIESLFDISSHYQRLIFRGQQLEDGRTLSDYNILRNSTLDLVERLRGGKPVIYLFPPQPLPSATVSVHLVPQWSFSHVYPLAQTKFLESGKETITWSVSADVDGTLVEETTGLELSYLFWEALSNGDTTPPSPPLSPGREVRDEVEHFDPSCPSLEPHSPTAVLLPFTELLPYIDGVLKSLSLHTSARNDFITYWLPALSKKPYVALRFLPQAAYKRAAQLEVTPAPDVVTRVFMLFRGIPSDDAESADWQPARGRAAKVDWPKVVGVQAEAWQHNCFRVLEWGAMEVL</sequence>
<dbReference type="Gene3D" id="3.10.20.90">
    <property type="entry name" value="Phosphatidylinositol 3-kinase Catalytic Subunit, Chain A, domain 1"/>
    <property type="match status" value="1"/>
</dbReference>
<reference evidence="3 4" key="1">
    <citation type="journal article" date="2018" name="Biotechnol. Biofuels">
        <title>Integrative visual omics of the white-rot fungus Polyporus brumalis exposes the biotechnological potential of its oxidative enzymes for delignifying raw plant biomass.</title>
        <authorList>
            <person name="Miyauchi S."/>
            <person name="Rancon A."/>
            <person name="Drula E."/>
            <person name="Hage H."/>
            <person name="Chaduli D."/>
            <person name="Favel A."/>
            <person name="Grisel S."/>
            <person name="Henrissat B."/>
            <person name="Herpoel-Gimbert I."/>
            <person name="Ruiz-Duenas F.J."/>
            <person name="Chevret D."/>
            <person name="Hainaut M."/>
            <person name="Lin J."/>
            <person name="Wang M."/>
            <person name="Pangilinan J."/>
            <person name="Lipzen A."/>
            <person name="Lesage-Meessen L."/>
            <person name="Navarro D."/>
            <person name="Riley R."/>
            <person name="Grigoriev I.V."/>
            <person name="Zhou S."/>
            <person name="Raouche S."/>
            <person name="Rosso M.N."/>
        </authorList>
    </citation>
    <scope>NUCLEOTIDE SEQUENCE [LARGE SCALE GENOMIC DNA]</scope>
    <source>
        <strain evidence="3 4">BRFM 1820</strain>
    </source>
</reference>
<dbReference type="SMART" id="SM00213">
    <property type="entry name" value="UBQ"/>
    <property type="match status" value="1"/>
</dbReference>
<dbReference type="PROSITE" id="PS50053">
    <property type="entry name" value="UBIQUITIN_2"/>
    <property type="match status" value="1"/>
</dbReference>
<dbReference type="STRING" id="139420.A0A371DWS8"/>
<organism evidence="3 4">
    <name type="scientific">Lentinus brumalis</name>
    <dbReference type="NCBI Taxonomy" id="2498619"/>
    <lineage>
        <taxon>Eukaryota</taxon>
        <taxon>Fungi</taxon>
        <taxon>Dikarya</taxon>
        <taxon>Basidiomycota</taxon>
        <taxon>Agaricomycotina</taxon>
        <taxon>Agaricomycetes</taxon>
        <taxon>Polyporales</taxon>
        <taxon>Polyporaceae</taxon>
        <taxon>Lentinus</taxon>
    </lineage>
</organism>
<evidence type="ECO:0000313" key="3">
    <source>
        <dbReference type="EMBL" id="RDX57007.1"/>
    </source>
</evidence>
<feature type="region of interest" description="Disordered" evidence="1">
    <location>
        <begin position="118"/>
        <end position="141"/>
    </location>
</feature>
<accession>A0A371DWS8</accession>
<protein>
    <recommendedName>
        <fullName evidence="2">Ubiquitin-like domain-containing protein</fullName>
    </recommendedName>
</protein>
<gene>
    <name evidence="3" type="ORF">OH76DRAFT_1367748</name>
</gene>
<dbReference type="PRINTS" id="PR00348">
    <property type="entry name" value="UBIQUITIN"/>
</dbReference>